<dbReference type="GeneID" id="37081099"/>
<gene>
    <name evidence="1" type="ORF">BP01DRAFT_45502</name>
</gene>
<dbReference type="EMBL" id="KZ821232">
    <property type="protein sequence ID" value="PYH45205.1"/>
    <property type="molecule type" value="Genomic_DNA"/>
</dbReference>
<sequence length="149" mass="16858">MLGSCSLPFPLSTDHRPTAIIAVLPPPVIPPPRQFLSFHWRSIINIPSLMWPPLPCLLQPTVSVSNEVTALHESPSCHLFHLVSIFASNLTVTKIRNLPVVVFIIRTSSATARVLRLYLTINELFPIYKRKSNRKVKENERGEKVPYLL</sequence>
<proteinExistence type="predicted"/>
<evidence type="ECO:0000313" key="1">
    <source>
        <dbReference type="EMBL" id="PYH45205.1"/>
    </source>
</evidence>
<organism evidence="1 2">
    <name type="scientific">Aspergillus saccharolyticus JOP 1030-1</name>
    <dbReference type="NCBI Taxonomy" id="1450539"/>
    <lineage>
        <taxon>Eukaryota</taxon>
        <taxon>Fungi</taxon>
        <taxon>Dikarya</taxon>
        <taxon>Ascomycota</taxon>
        <taxon>Pezizomycotina</taxon>
        <taxon>Eurotiomycetes</taxon>
        <taxon>Eurotiomycetidae</taxon>
        <taxon>Eurotiales</taxon>
        <taxon>Aspergillaceae</taxon>
        <taxon>Aspergillus</taxon>
        <taxon>Aspergillus subgen. Circumdati</taxon>
    </lineage>
</organism>
<dbReference type="AlphaFoldDB" id="A0A318ZCY9"/>
<dbReference type="RefSeq" id="XP_025431187.1">
    <property type="nucleotide sequence ID" value="XM_025579870.1"/>
</dbReference>
<accession>A0A318ZCY9</accession>
<dbReference type="Proteomes" id="UP000248349">
    <property type="component" value="Unassembled WGS sequence"/>
</dbReference>
<evidence type="ECO:0000313" key="2">
    <source>
        <dbReference type="Proteomes" id="UP000248349"/>
    </source>
</evidence>
<reference evidence="1 2" key="1">
    <citation type="submission" date="2016-12" db="EMBL/GenBank/DDBJ databases">
        <title>The genomes of Aspergillus section Nigri reveals drivers in fungal speciation.</title>
        <authorList>
            <consortium name="DOE Joint Genome Institute"/>
            <person name="Vesth T.C."/>
            <person name="Nybo J."/>
            <person name="Theobald S."/>
            <person name="Brandl J."/>
            <person name="Frisvad J.C."/>
            <person name="Nielsen K.F."/>
            <person name="Lyhne E.K."/>
            <person name="Kogle M.E."/>
            <person name="Kuo A."/>
            <person name="Riley R."/>
            <person name="Clum A."/>
            <person name="Nolan M."/>
            <person name="Lipzen A."/>
            <person name="Salamov A."/>
            <person name="Henrissat B."/>
            <person name="Wiebenga A."/>
            <person name="De Vries R.P."/>
            <person name="Grigoriev I.V."/>
            <person name="Mortensen U.H."/>
            <person name="Andersen M.R."/>
            <person name="Baker S.E."/>
        </authorList>
    </citation>
    <scope>NUCLEOTIDE SEQUENCE [LARGE SCALE GENOMIC DNA]</scope>
    <source>
        <strain evidence="1 2">JOP 1030-1</strain>
    </source>
</reference>
<name>A0A318ZCY9_9EURO</name>
<protein>
    <submittedName>
        <fullName evidence="1">Uncharacterized protein</fullName>
    </submittedName>
</protein>
<keyword evidence="2" id="KW-1185">Reference proteome</keyword>